<evidence type="ECO:0000313" key="8">
    <source>
        <dbReference type="EMBL" id="MFC0865756.1"/>
    </source>
</evidence>
<protein>
    <submittedName>
        <fullName evidence="8">NUDIX hydrolase</fullName>
    </submittedName>
</protein>
<dbReference type="InterPro" id="IPR020084">
    <property type="entry name" value="NUDIX_hydrolase_CS"/>
</dbReference>
<evidence type="ECO:0000256" key="4">
    <source>
        <dbReference type="ARBA" id="ARBA00022842"/>
    </source>
</evidence>
<dbReference type="SUPFAM" id="SSF55811">
    <property type="entry name" value="Nudix"/>
    <property type="match status" value="1"/>
</dbReference>
<accession>A0ABV6UC52</accession>
<evidence type="ECO:0000313" key="9">
    <source>
        <dbReference type="Proteomes" id="UP001589870"/>
    </source>
</evidence>
<organism evidence="8 9">
    <name type="scientific">Sphaerimonospora cavernae</name>
    <dbReference type="NCBI Taxonomy" id="1740611"/>
    <lineage>
        <taxon>Bacteria</taxon>
        <taxon>Bacillati</taxon>
        <taxon>Actinomycetota</taxon>
        <taxon>Actinomycetes</taxon>
        <taxon>Streptosporangiales</taxon>
        <taxon>Streptosporangiaceae</taxon>
        <taxon>Sphaerimonospora</taxon>
    </lineage>
</organism>
<dbReference type="RefSeq" id="WP_394303770.1">
    <property type="nucleotide sequence ID" value="NZ_JBHMQT010000058.1"/>
</dbReference>
<dbReference type="InterPro" id="IPR000086">
    <property type="entry name" value="NUDIX_hydrolase_dom"/>
</dbReference>
<gene>
    <name evidence="8" type="ORF">ACFHYQ_26000</name>
</gene>
<keyword evidence="4" id="KW-0460">Magnesium</keyword>
<dbReference type="InterPro" id="IPR020476">
    <property type="entry name" value="Nudix_hydrolase"/>
</dbReference>
<proteinExistence type="inferred from homology"/>
<keyword evidence="3 5" id="KW-0378">Hydrolase</keyword>
<reference evidence="8 9" key="1">
    <citation type="submission" date="2024-09" db="EMBL/GenBank/DDBJ databases">
        <authorList>
            <person name="Sun Q."/>
            <person name="Mori K."/>
        </authorList>
    </citation>
    <scope>NUCLEOTIDE SEQUENCE [LARGE SCALE GENOMIC DNA]</scope>
    <source>
        <strain evidence="8 9">TBRC 1851</strain>
    </source>
</reference>
<keyword evidence="9" id="KW-1185">Reference proteome</keyword>
<dbReference type="Gene3D" id="3.90.79.10">
    <property type="entry name" value="Nucleoside Triphosphate Pyrophosphohydrolase"/>
    <property type="match status" value="1"/>
</dbReference>
<dbReference type="PANTHER" id="PTHR43046">
    <property type="entry name" value="GDP-MANNOSE MANNOSYL HYDROLASE"/>
    <property type="match status" value="1"/>
</dbReference>
<feature type="domain" description="Nudix hydrolase" evidence="7">
    <location>
        <begin position="2"/>
        <end position="131"/>
    </location>
</feature>
<evidence type="ECO:0000256" key="1">
    <source>
        <dbReference type="ARBA" id="ARBA00001946"/>
    </source>
</evidence>
<dbReference type="PROSITE" id="PS51462">
    <property type="entry name" value="NUDIX"/>
    <property type="match status" value="1"/>
</dbReference>
<dbReference type="PANTHER" id="PTHR43046:SF12">
    <property type="entry name" value="GDP-MANNOSE MANNOSYL HYDROLASE"/>
    <property type="match status" value="1"/>
</dbReference>
<name>A0ABV6UC52_9ACTN</name>
<evidence type="ECO:0000259" key="7">
    <source>
        <dbReference type="PROSITE" id="PS51462"/>
    </source>
</evidence>
<dbReference type="GO" id="GO:0016787">
    <property type="term" value="F:hydrolase activity"/>
    <property type="evidence" value="ECO:0007669"/>
    <property type="project" value="UniProtKB-KW"/>
</dbReference>
<evidence type="ECO:0000256" key="3">
    <source>
        <dbReference type="ARBA" id="ARBA00022801"/>
    </source>
</evidence>
<dbReference type="CDD" id="cd04673">
    <property type="entry name" value="NUDIX_ADPRase"/>
    <property type="match status" value="1"/>
</dbReference>
<comment type="caution">
    <text evidence="8">The sequence shown here is derived from an EMBL/GenBank/DDBJ whole genome shotgun (WGS) entry which is preliminary data.</text>
</comment>
<sequence length="155" mass="16891">MQSIRCVGAIVVDESGRLLLIRRGRPPAEGRWSLPGGRVEPGETDAEAVRRELREETGLDVTVDRWAGAVERPGPGGVTYEIHDYVATADPPAPLSPGDDAADARWCRPTDLVRLPLTHGLLEALHEWGILSQDAPNYDIRDHGSREQGVTDLPS</sequence>
<feature type="region of interest" description="Disordered" evidence="6">
    <location>
        <begin position="136"/>
        <end position="155"/>
    </location>
</feature>
<evidence type="ECO:0000256" key="2">
    <source>
        <dbReference type="ARBA" id="ARBA00005582"/>
    </source>
</evidence>
<dbReference type="Pfam" id="PF00293">
    <property type="entry name" value="NUDIX"/>
    <property type="match status" value="1"/>
</dbReference>
<dbReference type="InterPro" id="IPR015797">
    <property type="entry name" value="NUDIX_hydrolase-like_dom_sf"/>
</dbReference>
<comment type="similarity">
    <text evidence="2 5">Belongs to the Nudix hydrolase family.</text>
</comment>
<dbReference type="Proteomes" id="UP001589870">
    <property type="component" value="Unassembled WGS sequence"/>
</dbReference>
<evidence type="ECO:0000256" key="5">
    <source>
        <dbReference type="RuleBase" id="RU003476"/>
    </source>
</evidence>
<comment type="cofactor">
    <cofactor evidence="1">
        <name>Mg(2+)</name>
        <dbReference type="ChEBI" id="CHEBI:18420"/>
    </cofactor>
</comment>
<evidence type="ECO:0000256" key="6">
    <source>
        <dbReference type="SAM" id="MobiDB-lite"/>
    </source>
</evidence>
<dbReference type="EMBL" id="JBHMQT010000058">
    <property type="protein sequence ID" value="MFC0865756.1"/>
    <property type="molecule type" value="Genomic_DNA"/>
</dbReference>
<dbReference type="PRINTS" id="PR00502">
    <property type="entry name" value="NUDIXFAMILY"/>
</dbReference>
<dbReference type="PROSITE" id="PS00893">
    <property type="entry name" value="NUDIX_BOX"/>
    <property type="match status" value="1"/>
</dbReference>